<evidence type="ECO:0000313" key="1">
    <source>
        <dbReference type="EMBL" id="KAK3714648.1"/>
    </source>
</evidence>
<gene>
    <name evidence="1" type="ORF">LTR37_007628</name>
</gene>
<evidence type="ECO:0000313" key="2">
    <source>
        <dbReference type="Proteomes" id="UP001281147"/>
    </source>
</evidence>
<comment type="caution">
    <text evidence="1">The sequence shown here is derived from an EMBL/GenBank/DDBJ whole genome shotgun (WGS) entry which is preliminary data.</text>
</comment>
<dbReference type="EMBL" id="JAUTXU010000054">
    <property type="protein sequence ID" value="KAK3714648.1"/>
    <property type="molecule type" value="Genomic_DNA"/>
</dbReference>
<sequence length="128" mass="14341">MSPSPPESQEDGYWPQDSFQAEELGYVYGPWNQTVNSAFDVEWQPNVPHATTVEHADVLHLTNVQTHEPDIGQPNVQRETTAFEWGSRSGNIPVSSNDHERLLGTPRHAPTQAHRFLPGKRTLAVETS</sequence>
<accession>A0ACC3NE96</accession>
<keyword evidence="2" id="KW-1185">Reference proteome</keyword>
<dbReference type="Proteomes" id="UP001281147">
    <property type="component" value="Unassembled WGS sequence"/>
</dbReference>
<reference evidence="1" key="1">
    <citation type="submission" date="2023-07" db="EMBL/GenBank/DDBJ databases">
        <title>Black Yeasts Isolated from many extreme environments.</title>
        <authorList>
            <person name="Coleine C."/>
            <person name="Stajich J.E."/>
            <person name="Selbmann L."/>
        </authorList>
    </citation>
    <scope>NUCLEOTIDE SEQUENCE</scope>
    <source>
        <strain evidence="1">CCFEE 5714</strain>
    </source>
</reference>
<organism evidence="1 2">
    <name type="scientific">Vermiconidia calcicola</name>
    <dbReference type="NCBI Taxonomy" id="1690605"/>
    <lineage>
        <taxon>Eukaryota</taxon>
        <taxon>Fungi</taxon>
        <taxon>Dikarya</taxon>
        <taxon>Ascomycota</taxon>
        <taxon>Pezizomycotina</taxon>
        <taxon>Dothideomycetes</taxon>
        <taxon>Dothideomycetidae</taxon>
        <taxon>Mycosphaerellales</taxon>
        <taxon>Extremaceae</taxon>
        <taxon>Vermiconidia</taxon>
    </lineage>
</organism>
<name>A0ACC3NE96_9PEZI</name>
<protein>
    <submittedName>
        <fullName evidence="1">Uncharacterized protein</fullName>
    </submittedName>
</protein>
<proteinExistence type="predicted"/>